<evidence type="ECO:0000256" key="1">
    <source>
        <dbReference type="SAM" id="SignalP"/>
    </source>
</evidence>
<dbReference type="Gene3D" id="2.60.20.10">
    <property type="entry name" value="Crystallins"/>
    <property type="match status" value="1"/>
</dbReference>
<name>A0A4V6PST8_9ACTN</name>
<keyword evidence="1" id="KW-0732">Signal</keyword>
<protein>
    <submittedName>
        <fullName evidence="2">Peptidase inhibitor family I36</fullName>
    </submittedName>
</protein>
<dbReference type="Proteomes" id="UP000294901">
    <property type="component" value="Unassembled WGS sequence"/>
</dbReference>
<dbReference type="EMBL" id="SNWR01000001">
    <property type="protein sequence ID" value="TDO36928.1"/>
    <property type="molecule type" value="Genomic_DNA"/>
</dbReference>
<dbReference type="AlphaFoldDB" id="A0A4V6PST8"/>
<reference evidence="2 3" key="1">
    <citation type="submission" date="2019-03" db="EMBL/GenBank/DDBJ databases">
        <title>Sequencing the genomes of 1000 actinobacteria strains.</title>
        <authorList>
            <person name="Klenk H.-P."/>
        </authorList>
    </citation>
    <scope>NUCLEOTIDE SEQUENCE [LARGE SCALE GENOMIC DNA]</scope>
    <source>
        <strain evidence="2 3">DSM 43805</strain>
    </source>
</reference>
<evidence type="ECO:0000313" key="2">
    <source>
        <dbReference type="EMBL" id="TDO36928.1"/>
    </source>
</evidence>
<keyword evidence="3" id="KW-1185">Reference proteome</keyword>
<feature type="signal peptide" evidence="1">
    <location>
        <begin position="1"/>
        <end position="33"/>
    </location>
</feature>
<organism evidence="2 3">
    <name type="scientific">Paractinoplanes brasiliensis</name>
    <dbReference type="NCBI Taxonomy" id="52695"/>
    <lineage>
        <taxon>Bacteria</taxon>
        <taxon>Bacillati</taxon>
        <taxon>Actinomycetota</taxon>
        <taxon>Actinomycetes</taxon>
        <taxon>Micromonosporales</taxon>
        <taxon>Micromonosporaceae</taxon>
        <taxon>Paractinoplanes</taxon>
    </lineage>
</organism>
<comment type="caution">
    <text evidence="2">The sequence shown here is derived from an EMBL/GenBank/DDBJ whole genome shotgun (WGS) entry which is preliminary data.</text>
</comment>
<proteinExistence type="predicted"/>
<dbReference type="Pfam" id="PF03995">
    <property type="entry name" value="Inhibitor_I36"/>
    <property type="match status" value="1"/>
</dbReference>
<feature type="chain" id="PRO_5020623860" evidence="1">
    <location>
        <begin position="34"/>
        <end position="145"/>
    </location>
</feature>
<dbReference type="RefSeq" id="WP_133871619.1">
    <property type="nucleotide sequence ID" value="NZ_BOMD01000071.1"/>
</dbReference>
<accession>A0A4V6PST8</accession>
<gene>
    <name evidence="2" type="ORF">C8E87_0518</name>
</gene>
<dbReference type="InterPro" id="IPR011024">
    <property type="entry name" value="G_crystallin-like"/>
</dbReference>
<dbReference type="OrthoDB" id="3355175at2"/>
<sequence length="145" mass="15715">MAKSPMMRRVGVVIAGALLSVGAGMVFPGAAQAARSDCTDESGWLCFWQHANFGGRFGHVVNSNTDWSYFNGGCDEADRRRWSNCASSIRNEGLHCEAVVYDGINMTGASWVINRDTEAADLADWGMPGGGNWNDKISSNSWWCG</sequence>
<evidence type="ECO:0000313" key="3">
    <source>
        <dbReference type="Proteomes" id="UP000294901"/>
    </source>
</evidence>
<dbReference type="SUPFAM" id="SSF49695">
    <property type="entry name" value="gamma-Crystallin-like"/>
    <property type="match status" value="1"/>
</dbReference>